<evidence type="ECO:0000256" key="6">
    <source>
        <dbReference type="ARBA" id="ARBA00022801"/>
    </source>
</evidence>
<proteinExistence type="inferred from homology"/>
<evidence type="ECO:0000256" key="5">
    <source>
        <dbReference type="ARBA" id="ARBA00022741"/>
    </source>
</evidence>
<gene>
    <name evidence="9" type="ORF">LY90DRAFT_708746</name>
</gene>
<evidence type="ECO:0000313" key="10">
    <source>
        <dbReference type="Proteomes" id="UP000193920"/>
    </source>
</evidence>
<dbReference type="GO" id="GO:0000166">
    <property type="term" value="F:nucleotide binding"/>
    <property type="evidence" value="ECO:0007669"/>
    <property type="project" value="UniProtKB-KW"/>
</dbReference>
<dbReference type="SFLD" id="SFLDS00003">
    <property type="entry name" value="Haloacid_Dehalogenase"/>
    <property type="match status" value="1"/>
</dbReference>
<keyword evidence="6" id="KW-0378">Hydrolase</keyword>
<dbReference type="PANTHER" id="PTHR13045:SF0">
    <property type="entry name" value="7-METHYLGUANOSINE PHOSPHATE-SPECIFIC 5'-NUCLEOTIDASE"/>
    <property type="match status" value="1"/>
</dbReference>
<keyword evidence="8" id="KW-0546">Nucleotide metabolism</keyword>
<evidence type="ECO:0000256" key="1">
    <source>
        <dbReference type="ARBA" id="ARBA00000815"/>
    </source>
</evidence>
<accession>A0A1Y1ZPN9</accession>
<dbReference type="InterPro" id="IPR036412">
    <property type="entry name" value="HAD-like_sf"/>
</dbReference>
<dbReference type="SUPFAM" id="SSF56784">
    <property type="entry name" value="HAD-like"/>
    <property type="match status" value="1"/>
</dbReference>
<dbReference type="FunFam" id="1.10.150.340:FF:000001">
    <property type="entry name" value="Cytosolic 5-nucleotidase 3-like"/>
    <property type="match status" value="1"/>
</dbReference>
<dbReference type="InterPro" id="IPR023214">
    <property type="entry name" value="HAD_sf"/>
</dbReference>
<dbReference type="EC" id="3.1.3.5" evidence="3"/>
<keyword evidence="5" id="KW-0547">Nucleotide-binding</keyword>
<dbReference type="Pfam" id="PF05822">
    <property type="entry name" value="UMPH-1"/>
    <property type="match status" value="1"/>
</dbReference>
<protein>
    <recommendedName>
        <fullName evidence="3">5'-nucleotidase</fullName>
        <ecNumber evidence="3">3.1.3.5</ecNumber>
    </recommendedName>
</protein>
<dbReference type="OrthoDB" id="10014216at2759"/>
<dbReference type="GO" id="GO:0005737">
    <property type="term" value="C:cytoplasm"/>
    <property type="evidence" value="ECO:0007669"/>
    <property type="project" value="InterPro"/>
</dbReference>
<reference evidence="9 10" key="1">
    <citation type="submission" date="2016-08" db="EMBL/GenBank/DDBJ databases">
        <title>A Parts List for Fungal Cellulosomes Revealed by Comparative Genomics.</title>
        <authorList>
            <consortium name="DOE Joint Genome Institute"/>
            <person name="Haitjema C.H."/>
            <person name="Gilmore S.P."/>
            <person name="Henske J.K."/>
            <person name="Solomon K.V."/>
            <person name="De Groot R."/>
            <person name="Kuo A."/>
            <person name="Mondo S.J."/>
            <person name="Salamov A.A."/>
            <person name="Labutti K."/>
            <person name="Zhao Z."/>
            <person name="Chiniquy J."/>
            <person name="Barry K."/>
            <person name="Brewer H.M."/>
            <person name="Purvine S.O."/>
            <person name="Wright A.T."/>
            <person name="Boxma B."/>
            <person name="Van Alen T."/>
            <person name="Hackstein J.H."/>
            <person name="Baker S.E."/>
            <person name="Grigoriev I.V."/>
            <person name="O'Malley M.A."/>
        </authorList>
    </citation>
    <scope>NUCLEOTIDE SEQUENCE [LARGE SCALE GENOMIC DNA]</scope>
    <source>
        <strain evidence="9 10">G1</strain>
    </source>
</reference>
<comment type="caution">
    <text evidence="9">The sequence shown here is derived from an EMBL/GenBank/DDBJ whole genome shotgun (WGS) entry which is preliminary data.</text>
</comment>
<keyword evidence="10" id="KW-1185">Reference proteome</keyword>
<dbReference type="STRING" id="1754190.A0A1Y1ZPN9"/>
<evidence type="ECO:0000256" key="3">
    <source>
        <dbReference type="ARBA" id="ARBA00012643"/>
    </source>
</evidence>
<dbReference type="Gene3D" id="1.10.150.340">
    <property type="entry name" value="Pyrimidine 5'-nucleotidase (UMPH-1), N-terminal domain"/>
    <property type="match status" value="1"/>
</dbReference>
<dbReference type="AlphaFoldDB" id="A0A1Y1ZPN9"/>
<dbReference type="NCBIfam" id="TIGR01544">
    <property type="entry name" value="HAD-SF-IE"/>
    <property type="match status" value="1"/>
</dbReference>
<dbReference type="InterPro" id="IPR006434">
    <property type="entry name" value="Pyrimidine_nucleotidase_eu"/>
</dbReference>
<organism evidence="9 10">
    <name type="scientific">Neocallimastix californiae</name>
    <dbReference type="NCBI Taxonomy" id="1754190"/>
    <lineage>
        <taxon>Eukaryota</taxon>
        <taxon>Fungi</taxon>
        <taxon>Fungi incertae sedis</taxon>
        <taxon>Chytridiomycota</taxon>
        <taxon>Chytridiomycota incertae sedis</taxon>
        <taxon>Neocallimastigomycetes</taxon>
        <taxon>Neocallimastigales</taxon>
        <taxon>Neocallimastigaceae</taxon>
        <taxon>Neocallimastix</taxon>
    </lineage>
</organism>
<dbReference type="Gene3D" id="3.40.50.1000">
    <property type="entry name" value="HAD superfamily/HAD-like"/>
    <property type="match status" value="1"/>
</dbReference>
<dbReference type="GO" id="GO:0000287">
    <property type="term" value="F:magnesium ion binding"/>
    <property type="evidence" value="ECO:0007669"/>
    <property type="project" value="InterPro"/>
</dbReference>
<dbReference type="GO" id="GO:0008253">
    <property type="term" value="F:5'-nucleotidase activity"/>
    <property type="evidence" value="ECO:0007669"/>
    <property type="project" value="UniProtKB-EC"/>
</dbReference>
<evidence type="ECO:0000256" key="2">
    <source>
        <dbReference type="ARBA" id="ARBA00008389"/>
    </source>
</evidence>
<comment type="catalytic activity">
    <reaction evidence="1">
        <text>a ribonucleoside 5'-phosphate + H2O = a ribonucleoside + phosphate</text>
        <dbReference type="Rhea" id="RHEA:12484"/>
        <dbReference type="ChEBI" id="CHEBI:15377"/>
        <dbReference type="ChEBI" id="CHEBI:18254"/>
        <dbReference type="ChEBI" id="CHEBI:43474"/>
        <dbReference type="ChEBI" id="CHEBI:58043"/>
        <dbReference type="EC" id="3.1.3.5"/>
    </reaction>
</comment>
<dbReference type="SFLD" id="SFLDG01128">
    <property type="entry name" value="C1.4:_5'-Nucleotidase_Like"/>
    <property type="match status" value="1"/>
</dbReference>
<evidence type="ECO:0000256" key="7">
    <source>
        <dbReference type="ARBA" id="ARBA00022842"/>
    </source>
</evidence>
<dbReference type="EMBL" id="MCOG01000376">
    <property type="protein sequence ID" value="ORY11957.1"/>
    <property type="molecule type" value="Genomic_DNA"/>
</dbReference>
<keyword evidence="4" id="KW-0479">Metal-binding</keyword>
<comment type="similarity">
    <text evidence="2">Belongs to the pyrimidine 5'-nucleotidase family.</text>
</comment>
<dbReference type="GO" id="GO:0009117">
    <property type="term" value="P:nucleotide metabolic process"/>
    <property type="evidence" value="ECO:0007669"/>
    <property type="project" value="UniProtKB-KW"/>
</dbReference>
<evidence type="ECO:0000256" key="8">
    <source>
        <dbReference type="ARBA" id="ARBA00023080"/>
    </source>
</evidence>
<name>A0A1Y1ZPN9_9FUNG</name>
<keyword evidence="7" id="KW-0460">Magnesium</keyword>
<sequence>MIISQHPVRVPSIDEKINEDISYQKDIANVARTKAVLNYILSMILACGNVEIKDFESVEKKLLKIIVDGKDKLHLISDFDMTITKYWYNGSRSPSSHDILTRSSKVSENYRKKCEAFKAKYYPIEISPELTNEEKLPYMIEWWENADQAILDEKIHKDTIADMVRETPVVYRPGIKDVLYSCKEKKIPFLVFSAGVQNIIQEALAQSNLLFDNMNVVSNKMAFNEKTGICDRFVGQLYHVFNKDKFGLEGTPYEKLIENRSNVIICGDSLGDIKMADGVKHDTCLSIGFLNLNKEKMIDKYKDTFDIVITDDGSFDLVNEILRILL</sequence>
<evidence type="ECO:0000256" key="4">
    <source>
        <dbReference type="ARBA" id="ARBA00022723"/>
    </source>
</evidence>
<dbReference type="PANTHER" id="PTHR13045">
    <property type="entry name" value="5'-NUCLEOTIDASE"/>
    <property type="match status" value="1"/>
</dbReference>
<evidence type="ECO:0000313" key="9">
    <source>
        <dbReference type="EMBL" id="ORY11957.1"/>
    </source>
</evidence>
<dbReference type="Proteomes" id="UP000193920">
    <property type="component" value="Unassembled WGS sequence"/>
</dbReference>